<evidence type="ECO:0000313" key="3">
    <source>
        <dbReference type="EMBL" id="TWI70271.1"/>
    </source>
</evidence>
<evidence type="ECO:0000313" key="4">
    <source>
        <dbReference type="Proteomes" id="UP000318431"/>
    </source>
</evidence>
<feature type="chain" id="PRO_5022148460" evidence="1">
    <location>
        <begin position="23"/>
        <end position="265"/>
    </location>
</feature>
<dbReference type="EMBL" id="VLLB01000001">
    <property type="protein sequence ID" value="TWI70271.1"/>
    <property type="molecule type" value="Genomic_DNA"/>
</dbReference>
<name>A0A562RMK2_9BURK</name>
<evidence type="ECO:0000256" key="1">
    <source>
        <dbReference type="SAM" id="SignalP"/>
    </source>
</evidence>
<protein>
    <submittedName>
        <fullName evidence="3">Uncharacterized protein YfaP (DUF2135 family)</fullName>
    </submittedName>
</protein>
<dbReference type="AlphaFoldDB" id="A0A562RMK2"/>
<dbReference type="Pfam" id="PF09906">
    <property type="entry name" value="DUF2135"/>
    <property type="match status" value="1"/>
</dbReference>
<dbReference type="OrthoDB" id="266279at2"/>
<keyword evidence="1" id="KW-0732">Signal</keyword>
<dbReference type="InterPro" id="IPR019220">
    <property type="entry name" value="DUF2135"/>
</dbReference>
<keyword evidence="4" id="KW-1185">Reference proteome</keyword>
<comment type="caution">
    <text evidence="3">The sequence shown here is derived from an EMBL/GenBank/DDBJ whole genome shotgun (WGS) entry which is preliminary data.</text>
</comment>
<organism evidence="3 4">
    <name type="scientific">Pseudoduganella lurida</name>
    <dbReference type="NCBI Taxonomy" id="1036180"/>
    <lineage>
        <taxon>Bacteria</taxon>
        <taxon>Pseudomonadati</taxon>
        <taxon>Pseudomonadota</taxon>
        <taxon>Betaproteobacteria</taxon>
        <taxon>Burkholderiales</taxon>
        <taxon>Oxalobacteraceae</taxon>
        <taxon>Telluria group</taxon>
        <taxon>Pseudoduganella</taxon>
    </lineage>
</organism>
<reference evidence="3 4" key="1">
    <citation type="journal article" date="2015" name="Stand. Genomic Sci.">
        <title>Genomic Encyclopedia of Bacterial and Archaeal Type Strains, Phase III: the genomes of soil and plant-associated and newly described type strains.</title>
        <authorList>
            <person name="Whitman W.B."/>
            <person name="Woyke T."/>
            <person name="Klenk H.P."/>
            <person name="Zhou Y."/>
            <person name="Lilburn T.G."/>
            <person name="Beck B.J."/>
            <person name="De Vos P."/>
            <person name="Vandamme P."/>
            <person name="Eisen J.A."/>
            <person name="Garrity G."/>
            <person name="Hugenholtz P."/>
            <person name="Kyrpides N.C."/>
        </authorList>
    </citation>
    <scope>NUCLEOTIDE SEQUENCE [LARGE SCALE GENOMIC DNA]</scope>
    <source>
        <strain evidence="3 4">CGMCC 1.10822</strain>
    </source>
</reference>
<gene>
    <name evidence="3" type="ORF">IP91_01355</name>
</gene>
<feature type="domain" description="DUF2135" evidence="2">
    <location>
        <begin position="195"/>
        <end position="251"/>
    </location>
</feature>
<proteinExistence type="predicted"/>
<accession>A0A562RMK2</accession>
<evidence type="ECO:0000259" key="2">
    <source>
        <dbReference type="Pfam" id="PF09906"/>
    </source>
</evidence>
<sequence>MNRLLACALCGALGFALASTHAQERTLTAPTGGWNRAGLTDKSAELAKNYPYSLIDRGAQKNRRMITGHLAQAGTKRPFPKLVVNGNPTPLYTDDEGRYARAYSFGAGSNSVEIRGADGRSVKRVQFYEADSGRPQPVIRVVAAWDDNQAEVDLHVVTPDGQHAFWAHPALSNGGGLDGDTVDGPGPENFVMTAPQKGTYQVWINYWGNFGASGYHFDEATRQYPVVTSRVTLVFNENTPKERREDFVIPLRNIGELTLVKTFRF</sequence>
<dbReference type="Proteomes" id="UP000318431">
    <property type="component" value="Unassembled WGS sequence"/>
</dbReference>
<dbReference type="RefSeq" id="WP_145647945.1">
    <property type="nucleotide sequence ID" value="NZ_VLLB01000001.1"/>
</dbReference>
<feature type="signal peptide" evidence="1">
    <location>
        <begin position="1"/>
        <end position="22"/>
    </location>
</feature>